<reference evidence="1 2" key="1">
    <citation type="submission" date="2018-09" db="EMBL/GenBank/DDBJ databases">
        <title>Genomic investigation of the strawberry pathogen Phytophthora fragariae indicates pathogenicity is determined by transcriptional variation in three key races.</title>
        <authorList>
            <person name="Adams T.M."/>
            <person name="Armitage A.D."/>
            <person name="Sobczyk M.K."/>
            <person name="Bates H.J."/>
            <person name="Dunwell J.M."/>
            <person name="Nellist C.F."/>
            <person name="Harrison R.J."/>
        </authorList>
    </citation>
    <scope>NUCLEOTIDE SEQUENCE [LARGE SCALE GENOMIC DNA]</scope>
    <source>
        <strain evidence="1 2">SCRP249</strain>
    </source>
</reference>
<protein>
    <recommendedName>
        <fullName evidence="3">Chromo domain-containing protein</fullName>
    </recommendedName>
</protein>
<name>A0A6A3NEP0_9STRA</name>
<comment type="caution">
    <text evidence="1">The sequence shown here is derived from an EMBL/GenBank/DDBJ whole genome shotgun (WGS) entry which is preliminary data.</text>
</comment>
<accession>A0A6A3NEP0</accession>
<dbReference type="EMBL" id="QXFV01000341">
    <property type="protein sequence ID" value="KAE9040555.1"/>
    <property type="molecule type" value="Genomic_DNA"/>
</dbReference>
<dbReference type="SUPFAM" id="SSF54160">
    <property type="entry name" value="Chromo domain-like"/>
    <property type="match status" value="1"/>
</dbReference>
<evidence type="ECO:0008006" key="3">
    <source>
        <dbReference type="Google" id="ProtNLM"/>
    </source>
</evidence>
<gene>
    <name evidence="1" type="ORF">PR001_g7015</name>
</gene>
<sequence length="255" mass="28838">MQKRLMPAISVDERHVRGTNAAKVSNCTNSVKEISFWQQRQLTGADTSSRWFGVGPRSWCGPERLYVRGSRYRSPFRGFYPTCIALQLYRDVARGSVEELQEKVIFGEGGHLVEALRACRLSPDTHRWEILVKRFGLDDIEASWEPAEVTIQDVPLLFEAFITVSPGDPQLARLVTALQSTERHRRVPAARRLPRRRAAGTRQAVHSHNRSRLEGEVICPGAIIQHRQLGAQAAAIWTSGRSQVRSCQTQIDRET</sequence>
<dbReference type="Proteomes" id="UP000429607">
    <property type="component" value="Unassembled WGS sequence"/>
</dbReference>
<evidence type="ECO:0000313" key="2">
    <source>
        <dbReference type="Proteomes" id="UP000429607"/>
    </source>
</evidence>
<organism evidence="1 2">
    <name type="scientific">Phytophthora rubi</name>
    <dbReference type="NCBI Taxonomy" id="129364"/>
    <lineage>
        <taxon>Eukaryota</taxon>
        <taxon>Sar</taxon>
        <taxon>Stramenopiles</taxon>
        <taxon>Oomycota</taxon>
        <taxon>Peronosporomycetes</taxon>
        <taxon>Peronosporales</taxon>
        <taxon>Peronosporaceae</taxon>
        <taxon>Phytophthora</taxon>
    </lineage>
</organism>
<proteinExistence type="predicted"/>
<evidence type="ECO:0000313" key="1">
    <source>
        <dbReference type="EMBL" id="KAE9040555.1"/>
    </source>
</evidence>
<dbReference type="AlphaFoldDB" id="A0A6A3NEP0"/>
<dbReference type="InterPro" id="IPR016197">
    <property type="entry name" value="Chromo-like_dom_sf"/>
</dbReference>